<proteinExistence type="predicted"/>
<feature type="domain" description="Lcl C-terminal" evidence="1">
    <location>
        <begin position="169"/>
        <end position="310"/>
    </location>
</feature>
<gene>
    <name evidence="2" type="ORF">BCF53_10795</name>
</gene>
<organism evidence="2 3">
    <name type="scientific">Reinekea marinisedimentorum</name>
    <dbReference type="NCBI Taxonomy" id="230495"/>
    <lineage>
        <taxon>Bacteria</taxon>
        <taxon>Pseudomonadati</taxon>
        <taxon>Pseudomonadota</taxon>
        <taxon>Gammaproteobacteria</taxon>
        <taxon>Oceanospirillales</taxon>
        <taxon>Saccharospirillaceae</taxon>
        <taxon>Reinekea</taxon>
    </lineage>
</organism>
<comment type="caution">
    <text evidence="2">The sequence shown here is derived from an EMBL/GenBank/DDBJ whole genome shotgun (WGS) entry which is preliminary data.</text>
</comment>
<evidence type="ECO:0000259" key="1">
    <source>
        <dbReference type="Pfam" id="PF07603"/>
    </source>
</evidence>
<dbReference type="Proteomes" id="UP000295793">
    <property type="component" value="Unassembled WGS sequence"/>
</dbReference>
<dbReference type="AlphaFoldDB" id="A0A4R3I807"/>
<name>A0A4R3I807_9GAMM</name>
<keyword evidence="3" id="KW-1185">Reference proteome</keyword>
<feature type="domain" description="Lcl C-terminal" evidence="1">
    <location>
        <begin position="326"/>
        <end position="440"/>
    </location>
</feature>
<accession>A0A4R3I807</accession>
<dbReference type="InterPro" id="IPR011460">
    <property type="entry name" value="Lcl_C"/>
</dbReference>
<dbReference type="EMBL" id="SLZR01000007">
    <property type="protein sequence ID" value="TCS41081.1"/>
    <property type="molecule type" value="Genomic_DNA"/>
</dbReference>
<evidence type="ECO:0000313" key="2">
    <source>
        <dbReference type="EMBL" id="TCS41081.1"/>
    </source>
</evidence>
<protein>
    <submittedName>
        <fullName evidence="2">Uncharacterized protein DUF1566</fullName>
    </submittedName>
</protein>
<dbReference type="PANTHER" id="PTHR35812:SF1">
    <property type="entry name" value="LIPOPROTEIN"/>
    <property type="match status" value="1"/>
</dbReference>
<dbReference type="PANTHER" id="PTHR35812">
    <property type="entry name" value="LIPOPROTEIN"/>
    <property type="match status" value="1"/>
</dbReference>
<dbReference type="RefSeq" id="WP_165901871.1">
    <property type="nucleotide sequence ID" value="NZ_SLZR01000007.1"/>
</dbReference>
<reference evidence="2 3" key="1">
    <citation type="submission" date="2019-03" db="EMBL/GenBank/DDBJ databases">
        <title>Genomic Encyclopedia of Archaeal and Bacterial Type Strains, Phase II (KMG-II): from individual species to whole genera.</title>
        <authorList>
            <person name="Goeker M."/>
        </authorList>
    </citation>
    <scope>NUCLEOTIDE SEQUENCE [LARGE SCALE GENOMIC DNA]</scope>
    <source>
        <strain evidence="2 3">DSM 15388</strain>
    </source>
</reference>
<sequence length="499" mass="55896">MDQATKPEIKLGTGMPAKDALGYIDARVAQALTQHAISWDQQVKFIEILDGDAQGDNGKAIEIAREVGLLNDQEAETLAFLLSKTPQLSVDEARALATQLHEKVGYSPAEGGYPIVSCGTKKFYHDSGEFEPGNPPKPDEDFGRQSAYYNQTDLVNQPSYRFFDDDKMIVEDQVTGLMWTSSPFLFGKEKKTFKEAMEGLDEFNARKLGGFNDWRIPTIKELYSLADFSGSFGFEFDTSEPFFDTDFFEMPDSPEVLNPGDRFLDTQTVTSTIYRSQTLGSTTTMFGYNFRDGFLKGYPSVKTFTVFYVRGNTHYGQNMFVDNGDGTVSDLATGLMWMKYDSGTFRTGPTGDGRMDWRSAMNYCENLHFAGHDDWRLPDAKQLHSILDYERCPDVTNSPAIDPLFECTPIVNMAGIQDWSDYWTSTPFCERNESIDMSFGRAMGALGNRSMDVHGAGAQRGDTRSAGNGEVFYPWNGGKHPQGDETYARNMVRAVRVIK</sequence>
<dbReference type="Pfam" id="PF07603">
    <property type="entry name" value="Lcl_C"/>
    <property type="match status" value="2"/>
</dbReference>
<evidence type="ECO:0000313" key="3">
    <source>
        <dbReference type="Proteomes" id="UP000295793"/>
    </source>
</evidence>